<keyword evidence="2" id="KW-1185">Reference proteome</keyword>
<comment type="caution">
    <text evidence="1">The sequence shown here is derived from an EMBL/GenBank/DDBJ whole genome shotgun (WGS) entry which is preliminary data.</text>
</comment>
<proteinExistence type="predicted"/>
<organism evidence="1 2">
    <name type="scientific">Gossypium gossypioides</name>
    <name type="common">Mexican cotton</name>
    <name type="synonym">Selera gossypioides</name>
    <dbReference type="NCBI Taxonomy" id="34282"/>
    <lineage>
        <taxon>Eukaryota</taxon>
        <taxon>Viridiplantae</taxon>
        <taxon>Streptophyta</taxon>
        <taxon>Embryophyta</taxon>
        <taxon>Tracheophyta</taxon>
        <taxon>Spermatophyta</taxon>
        <taxon>Magnoliopsida</taxon>
        <taxon>eudicotyledons</taxon>
        <taxon>Gunneridae</taxon>
        <taxon>Pentapetalae</taxon>
        <taxon>rosids</taxon>
        <taxon>malvids</taxon>
        <taxon>Malvales</taxon>
        <taxon>Malvaceae</taxon>
        <taxon>Malvoideae</taxon>
        <taxon>Gossypium</taxon>
    </lineage>
</organism>
<reference evidence="1 2" key="1">
    <citation type="journal article" date="2019" name="Genome Biol. Evol.">
        <title>Insights into the evolution of the New World diploid cottons (Gossypium, subgenus Houzingenia) based on genome sequencing.</title>
        <authorList>
            <person name="Grover C.E."/>
            <person name="Arick M.A. 2nd"/>
            <person name="Thrash A."/>
            <person name="Conover J.L."/>
            <person name="Sanders W.S."/>
            <person name="Peterson D.G."/>
            <person name="Frelichowski J.E."/>
            <person name="Scheffler J.A."/>
            <person name="Scheffler B.E."/>
            <person name="Wendel J.F."/>
        </authorList>
    </citation>
    <scope>NUCLEOTIDE SEQUENCE [LARGE SCALE GENOMIC DNA]</scope>
    <source>
        <strain evidence="1">5</strain>
        <tissue evidence="1">Leaf</tissue>
    </source>
</reference>
<gene>
    <name evidence="1" type="ORF">Gogos_000948</name>
</gene>
<dbReference type="Proteomes" id="UP000593579">
    <property type="component" value="Unassembled WGS sequence"/>
</dbReference>
<protein>
    <submittedName>
        <fullName evidence="1">Uncharacterized protein</fullName>
    </submittedName>
</protein>
<feature type="non-terminal residue" evidence="1">
    <location>
        <position position="1"/>
    </location>
</feature>
<sequence>YSSFCLVIQVWKLRLGVFTRIIGWSWICYIDGSKIVHFATIHTSYRWIGTI</sequence>
<dbReference type="EMBL" id="JABEZY010000013">
    <property type="protein sequence ID" value="MBA0752079.1"/>
    <property type="molecule type" value="Genomic_DNA"/>
</dbReference>
<name>A0A7J9CU82_GOSGO</name>
<accession>A0A7J9CU82</accession>
<evidence type="ECO:0000313" key="1">
    <source>
        <dbReference type="EMBL" id="MBA0752079.1"/>
    </source>
</evidence>
<dbReference type="AlphaFoldDB" id="A0A7J9CU82"/>
<evidence type="ECO:0000313" key="2">
    <source>
        <dbReference type="Proteomes" id="UP000593579"/>
    </source>
</evidence>